<dbReference type="EMBL" id="VANP01000002">
    <property type="protein sequence ID" value="TLP63896.1"/>
    <property type="molecule type" value="Genomic_DNA"/>
</dbReference>
<feature type="domain" description="Type I restriction modification DNA specificity" evidence="4">
    <location>
        <begin position="2"/>
        <end position="175"/>
    </location>
</feature>
<dbReference type="GO" id="GO:0009307">
    <property type="term" value="P:DNA restriction-modification system"/>
    <property type="evidence" value="ECO:0007669"/>
    <property type="project" value="UniProtKB-KW"/>
</dbReference>
<dbReference type="InterPro" id="IPR000055">
    <property type="entry name" value="Restrct_endonuc_typeI_TRD"/>
</dbReference>
<dbReference type="PANTHER" id="PTHR30408">
    <property type="entry name" value="TYPE-1 RESTRICTION ENZYME ECOKI SPECIFICITY PROTEIN"/>
    <property type="match status" value="1"/>
</dbReference>
<evidence type="ECO:0000259" key="4">
    <source>
        <dbReference type="Pfam" id="PF01420"/>
    </source>
</evidence>
<proteinExistence type="inferred from homology"/>
<dbReference type="OrthoDB" id="3197085at2"/>
<dbReference type="Pfam" id="PF01420">
    <property type="entry name" value="Methylase_S"/>
    <property type="match status" value="1"/>
</dbReference>
<dbReference type="AlphaFoldDB" id="A0A5R8ZGC3"/>
<protein>
    <recommendedName>
        <fullName evidence="4">Type I restriction modification DNA specificity domain-containing protein</fullName>
    </recommendedName>
</protein>
<sequence>MNNWPEYRLGELCTRITVGHVGSMTSRYTDKGVPFLRSQNIKRGHIDFSSIVYIDQDFHEELTKSQLKPGDLVIVRTGEPGTAAVVPAGIGLLNCSDLVIATPKSDMHAPFLCYAINETAQGFVRAHTVGAVQQHFNVRSAKELVLRVPSLEEQRAISGVLGALDDKIAINERIAATARSLSRVRGENAIRSHVGEIGVLGDYITITKGLSYSSMDLEAGDAYLVTLKCIDRSGTFQHRGLKPYSGRAKPSQFVKHGDVVVAQTDLTQRAEVLGRAARVVETIDGKHLVASLDLAIVRPTSFLTSDYLEILLGTREFREHASAYANGTTVLHLNARALPEFTFPVPDAALVDAVTNATRPLFDIAVQAQRESHVISNLRDTLLPQLMSGRLRVRDAEMIVEDAL</sequence>
<dbReference type="InterPro" id="IPR052021">
    <property type="entry name" value="Type-I_RS_S_subunit"/>
</dbReference>
<evidence type="ECO:0000256" key="2">
    <source>
        <dbReference type="ARBA" id="ARBA00022747"/>
    </source>
</evidence>
<evidence type="ECO:0000256" key="3">
    <source>
        <dbReference type="ARBA" id="ARBA00023125"/>
    </source>
</evidence>
<keyword evidence="3" id="KW-0238">DNA-binding</keyword>
<keyword evidence="2" id="KW-0680">Restriction system</keyword>
<accession>A0A5R8ZGC3</accession>
<dbReference type="GO" id="GO:0003677">
    <property type="term" value="F:DNA binding"/>
    <property type="evidence" value="ECO:0007669"/>
    <property type="project" value="UniProtKB-KW"/>
</dbReference>
<dbReference type="InterPro" id="IPR044946">
    <property type="entry name" value="Restrct_endonuc_typeI_TRD_sf"/>
</dbReference>
<dbReference type="Gene3D" id="3.90.220.20">
    <property type="entry name" value="DNA methylase specificity domains"/>
    <property type="match status" value="2"/>
</dbReference>
<dbReference type="Proteomes" id="UP000309033">
    <property type="component" value="Unassembled WGS sequence"/>
</dbReference>
<evidence type="ECO:0000313" key="6">
    <source>
        <dbReference type="Proteomes" id="UP000309033"/>
    </source>
</evidence>
<organism evidence="5 6">
    <name type="scientific">Microbispora triticiradicis</name>
    <dbReference type="NCBI Taxonomy" id="2200763"/>
    <lineage>
        <taxon>Bacteria</taxon>
        <taxon>Bacillati</taxon>
        <taxon>Actinomycetota</taxon>
        <taxon>Actinomycetes</taxon>
        <taxon>Streptosporangiales</taxon>
        <taxon>Streptosporangiaceae</taxon>
        <taxon>Microbispora</taxon>
    </lineage>
</organism>
<name>A0A5R8ZGC3_9ACTN</name>
<gene>
    <name evidence="5" type="ORF">FED44_06595</name>
</gene>
<keyword evidence="6" id="KW-1185">Reference proteome</keyword>
<dbReference type="SUPFAM" id="SSF116734">
    <property type="entry name" value="DNA methylase specificity domain"/>
    <property type="match status" value="2"/>
</dbReference>
<evidence type="ECO:0000256" key="1">
    <source>
        <dbReference type="ARBA" id="ARBA00010923"/>
    </source>
</evidence>
<dbReference type="PANTHER" id="PTHR30408:SF12">
    <property type="entry name" value="TYPE I RESTRICTION ENZYME MJAVIII SPECIFICITY SUBUNIT"/>
    <property type="match status" value="1"/>
</dbReference>
<comment type="caution">
    <text evidence="5">The sequence shown here is derived from an EMBL/GenBank/DDBJ whole genome shotgun (WGS) entry which is preliminary data.</text>
</comment>
<evidence type="ECO:0000313" key="5">
    <source>
        <dbReference type="EMBL" id="TLP63896.1"/>
    </source>
</evidence>
<reference evidence="5" key="1">
    <citation type="submission" date="2019-05" db="EMBL/GenBank/DDBJ databases">
        <title>Isolation, diversity and antifungal activity of Actinobacteria from wheat.</title>
        <authorList>
            <person name="Yu B."/>
        </authorList>
    </citation>
    <scope>NUCLEOTIDE SEQUENCE [LARGE SCALE GENOMIC DNA]</scope>
    <source>
        <strain evidence="5">NEAU-HEGS1-5</strain>
    </source>
</reference>
<comment type="similarity">
    <text evidence="1">Belongs to the type-I restriction system S methylase family.</text>
</comment>